<evidence type="ECO:0000313" key="3">
    <source>
        <dbReference type="Proteomes" id="UP000822688"/>
    </source>
</evidence>
<dbReference type="Proteomes" id="UP000822688">
    <property type="component" value="Chromosome 1"/>
</dbReference>
<dbReference type="EMBL" id="CM026421">
    <property type="protein sequence ID" value="KAG0590739.1"/>
    <property type="molecule type" value="Genomic_DNA"/>
</dbReference>
<organism evidence="2 3">
    <name type="scientific">Ceratodon purpureus</name>
    <name type="common">Fire moss</name>
    <name type="synonym">Dicranum purpureum</name>
    <dbReference type="NCBI Taxonomy" id="3225"/>
    <lineage>
        <taxon>Eukaryota</taxon>
        <taxon>Viridiplantae</taxon>
        <taxon>Streptophyta</taxon>
        <taxon>Embryophyta</taxon>
        <taxon>Bryophyta</taxon>
        <taxon>Bryophytina</taxon>
        <taxon>Bryopsida</taxon>
        <taxon>Dicranidae</taxon>
        <taxon>Pseudoditrichales</taxon>
        <taxon>Ditrichaceae</taxon>
        <taxon>Ceratodon</taxon>
    </lineage>
</organism>
<keyword evidence="3" id="KW-1185">Reference proteome</keyword>
<reference evidence="2" key="1">
    <citation type="submission" date="2020-06" db="EMBL/GenBank/DDBJ databases">
        <title>WGS assembly of Ceratodon purpureus strain R40.</title>
        <authorList>
            <person name="Carey S.B."/>
            <person name="Jenkins J."/>
            <person name="Shu S."/>
            <person name="Lovell J.T."/>
            <person name="Sreedasyam A."/>
            <person name="Maumus F."/>
            <person name="Tiley G.P."/>
            <person name="Fernandez-Pozo N."/>
            <person name="Barry K."/>
            <person name="Chen C."/>
            <person name="Wang M."/>
            <person name="Lipzen A."/>
            <person name="Daum C."/>
            <person name="Saski C.A."/>
            <person name="Payton A.C."/>
            <person name="Mcbreen J.C."/>
            <person name="Conrad R.E."/>
            <person name="Kollar L.M."/>
            <person name="Olsson S."/>
            <person name="Huttunen S."/>
            <person name="Landis J.B."/>
            <person name="Wickett N.J."/>
            <person name="Johnson M.G."/>
            <person name="Rensing S.A."/>
            <person name="Grimwood J."/>
            <person name="Schmutz J."/>
            <person name="Mcdaniel S.F."/>
        </authorList>
    </citation>
    <scope>NUCLEOTIDE SEQUENCE</scope>
    <source>
        <strain evidence="2">R40</strain>
    </source>
</reference>
<feature type="chain" id="PRO_5035878325" evidence="1">
    <location>
        <begin position="19"/>
        <end position="125"/>
    </location>
</feature>
<protein>
    <submittedName>
        <fullName evidence="2">Uncharacterized protein</fullName>
    </submittedName>
</protein>
<name>A0A8T0J6Z2_CERPU</name>
<comment type="caution">
    <text evidence="2">The sequence shown here is derived from an EMBL/GenBank/DDBJ whole genome shotgun (WGS) entry which is preliminary data.</text>
</comment>
<gene>
    <name evidence="2" type="ORF">KC19_1G123000</name>
</gene>
<accession>A0A8T0J6Z2</accession>
<dbReference type="AlphaFoldDB" id="A0A8T0J6Z2"/>
<sequence length="125" mass="14379">MHLLSFLIQVSFLKGAQQSPIRQHSRLLSMRSHLLEHFNGGSRLLSSRTSDQSCIPGKRIRLNLLLLHLVQKLQHPLPYPPLARGVQQNLEMRQEQPMYGLVWRRPHAHHILINLKSSPPSLPLP</sequence>
<keyword evidence="1" id="KW-0732">Signal</keyword>
<proteinExistence type="predicted"/>
<evidence type="ECO:0000313" key="2">
    <source>
        <dbReference type="EMBL" id="KAG0590739.1"/>
    </source>
</evidence>
<evidence type="ECO:0000256" key="1">
    <source>
        <dbReference type="SAM" id="SignalP"/>
    </source>
</evidence>
<feature type="signal peptide" evidence="1">
    <location>
        <begin position="1"/>
        <end position="18"/>
    </location>
</feature>